<accession>A0ABV5J4T1</accession>
<dbReference type="InterPro" id="IPR020622">
    <property type="entry name" value="Ala_racemase_pyridoxalP-BS"/>
</dbReference>
<evidence type="ECO:0000256" key="2">
    <source>
        <dbReference type="ARBA" id="ARBA00022898"/>
    </source>
</evidence>
<feature type="domain" description="Alanine racemase C-terminal" evidence="5">
    <location>
        <begin position="263"/>
        <end position="391"/>
    </location>
</feature>
<feature type="binding site" evidence="4">
    <location>
        <position position="143"/>
    </location>
    <ligand>
        <name>substrate</name>
    </ligand>
</feature>
<feature type="active site" description="Proton acceptor; specific for D-alanine" evidence="4">
    <location>
        <position position="44"/>
    </location>
</feature>
<feature type="modified residue" description="N6-(pyridoxal phosphate)lysine" evidence="4">
    <location>
        <position position="44"/>
    </location>
</feature>
<dbReference type="Gene3D" id="3.20.20.10">
    <property type="entry name" value="Alanine racemase"/>
    <property type="match status" value="1"/>
</dbReference>
<evidence type="ECO:0000313" key="7">
    <source>
        <dbReference type="Proteomes" id="UP001589654"/>
    </source>
</evidence>
<sequence>MTTPNPSAKLHTSYLEISKSAYRQNIKFLQNQIGKNTRISAVIKGNAYGHGIDNIVPIAEETGIRHFSTFSADEAYQALNCIKKDSHIMIMGMLHNVDLEWIIPKGISFFVFEFDRMLAAVKMAKKLGIKAKVHIEVETGFHRTGFEWNEKEFLLDIIHQNSEHIELVGLCTHYAGAESISNYVRIQNQIKRYLEFKDWFNEKGIHFQTYHTACSAACLNYPETVMDMVRIGISQYGFWPSQETYMSKFKQLAPNKINPLKRLISWKSSIMSIKEVEMGSFVGYGNSFMAPRNMRIAMVPVGYSHGFSRMLSNLGKVLINGKMVSVVGTVTMNSITVDITDLQNVHKGDEVVIIGNQKQSVITVASFSESTQQVNYELLTRLPQEIPRKIVS</sequence>
<dbReference type="SUPFAM" id="SSF50621">
    <property type="entry name" value="Alanine racemase C-terminal domain-like"/>
    <property type="match status" value="1"/>
</dbReference>
<evidence type="ECO:0000256" key="4">
    <source>
        <dbReference type="HAMAP-Rule" id="MF_01201"/>
    </source>
</evidence>
<protein>
    <recommendedName>
        <fullName evidence="4">Alanine racemase</fullName>
        <ecNumber evidence="4">5.1.1.1</ecNumber>
    </recommendedName>
</protein>
<keyword evidence="2 4" id="KW-0663">Pyridoxal phosphate</keyword>
<feature type="binding site" evidence="4">
    <location>
        <position position="332"/>
    </location>
    <ligand>
        <name>substrate</name>
    </ligand>
</feature>
<comment type="caution">
    <text evidence="6">The sequence shown here is derived from an EMBL/GenBank/DDBJ whole genome shotgun (WGS) entry which is preliminary data.</text>
</comment>
<evidence type="ECO:0000256" key="1">
    <source>
        <dbReference type="ARBA" id="ARBA00001933"/>
    </source>
</evidence>
<dbReference type="Gene3D" id="2.40.37.10">
    <property type="entry name" value="Lyase, Ornithine Decarboxylase, Chain A, domain 1"/>
    <property type="match status" value="1"/>
</dbReference>
<dbReference type="Proteomes" id="UP001589654">
    <property type="component" value="Unassembled WGS sequence"/>
</dbReference>
<dbReference type="InterPro" id="IPR029066">
    <property type="entry name" value="PLP-binding_barrel"/>
</dbReference>
<dbReference type="PRINTS" id="PR00992">
    <property type="entry name" value="ALARACEMASE"/>
</dbReference>
<dbReference type="InterPro" id="IPR000821">
    <property type="entry name" value="Ala_racemase"/>
</dbReference>
<dbReference type="InterPro" id="IPR001608">
    <property type="entry name" value="Ala_racemase_N"/>
</dbReference>
<feature type="active site" description="Proton acceptor; specific for L-alanine" evidence="4">
    <location>
        <position position="284"/>
    </location>
</feature>
<evidence type="ECO:0000259" key="5">
    <source>
        <dbReference type="SMART" id="SM01005"/>
    </source>
</evidence>
<dbReference type="SUPFAM" id="SSF51419">
    <property type="entry name" value="PLP-binding barrel"/>
    <property type="match status" value="1"/>
</dbReference>
<dbReference type="PROSITE" id="PS00395">
    <property type="entry name" value="ALANINE_RACEMASE"/>
    <property type="match status" value="1"/>
</dbReference>
<evidence type="ECO:0000256" key="3">
    <source>
        <dbReference type="ARBA" id="ARBA00023235"/>
    </source>
</evidence>
<dbReference type="EC" id="5.1.1.1" evidence="4"/>
<dbReference type="Pfam" id="PF00842">
    <property type="entry name" value="Ala_racemase_C"/>
    <property type="match status" value="1"/>
</dbReference>
<reference evidence="6 7" key="1">
    <citation type="submission" date="2024-09" db="EMBL/GenBank/DDBJ databases">
        <authorList>
            <person name="Sun Q."/>
            <person name="Mori K."/>
        </authorList>
    </citation>
    <scope>NUCLEOTIDE SEQUENCE [LARGE SCALE GENOMIC DNA]</scope>
    <source>
        <strain evidence="6 7">CECT 7682</strain>
    </source>
</reference>
<dbReference type="RefSeq" id="WP_290247224.1">
    <property type="nucleotide sequence ID" value="NZ_JAUFQT010000001.1"/>
</dbReference>
<dbReference type="SMART" id="SM01005">
    <property type="entry name" value="Ala_racemase_C"/>
    <property type="match status" value="1"/>
</dbReference>
<dbReference type="HAMAP" id="MF_01201">
    <property type="entry name" value="Ala_racemase"/>
    <property type="match status" value="1"/>
</dbReference>
<dbReference type="Pfam" id="PF01168">
    <property type="entry name" value="Ala_racemase_N"/>
    <property type="match status" value="1"/>
</dbReference>
<evidence type="ECO:0000313" key="6">
    <source>
        <dbReference type="EMBL" id="MFB9211831.1"/>
    </source>
</evidence>
<dbReference type="NCBIfam" id="TIGR00492">
    <property type="entry name" value="alr"/>
    <property type="match status" value="1"/>
</dbReference>
<name>A0ABV5J4T1_9BACT</name>
<comment type="pathway">
    <text evidence="4">Amino-acid biosynthesis; D-alanine biosynthesis; D-alanine from L-alanine: step 1/1.</text>
</comment>
<dbReference type="GO" id="GO:0008784">
    <property type="term" value="F:alanine racemase activity"/>
    <property type="evidence" value="ECO:0007669"/>
    <property type="project" value="UniProtKB-EC"/>
</dbReference>
<proteinExistence type="inferred from homology"/>
<keyword evidence="7" id="KW-1185">Reference proteome</keyword>
<dbReference type="PANTHER" id="PTHR30511:SF0">
    <property type="entry name" value="ALANINE RACEMASE, CATABOLIC-RELATED"/>
    <property type="match status" value="1"/>
</dbReference>
<dbReference type="CDD" id="cd00430">
    <property type="entry name" value="PLPDE_III_AR"/>
    <property type="match status" value="1"/>
</dbReference>
<dbReference type="EMBL" id="JBHMEW010000054">
    <property type="protein sequence ID" value="MFB9211831.1"/>
    <property type="molecule type" value="Genomic_DNA"/>
</dbReference>
<comment type="cofactor">
    <cofactor evidence="1 4">
        <name>pyridoxal 5'-phosphate</name>
        <dbReference type="ChEBI" id="CHEBI:597326"/>
    </cofactor>
</comment>
<organism evidence="6 7">
    <name type="scientific">Echinicola jeungdonensis</name>
    <dbReference type="NCBI Taxonomy" id="709343"/>
    <lineage>
        <taxon>Bacteria</taxon>
        <taxon>Pseudomonadati</taxon>
        <taxon>Bacteroidota</taxon>
        <taxon>Cytophagia</taxon>
        <taxon>Cytophagales</taxon>
        <taxon>Cyclobacteriaceae</taxon>
        <taxon>Echinicola</taxon>
    </lineage>
</organism>
<dbReference type="InterPro" id="IPR011079">
    <property type="entry name" value="Ala_racemase_C"/>
</dbReference>
<comment type="catalytic activity">
    <reaction evidence="4">
        <text>L-alanine = D-alanine</text>
        <dbReference type="Rhea" id="RHEA:20249"/>
        <dbReference type="ChEBI" id="CHEBI:57416"/>
        <dbReference type="ChEBI" id="CHEBI:57972"/>
        <dbReference type="EC" id="5.1.1.1"/>
    </reaction>
</comment>
<comment type="function">
    <text evidence="4">Catalyzes the interconversion of L-alanine and D-alanine. May also act on other amino acids.</text>
</comment>
<keyword evidence="3 4" id="KW-0413">Isomerase</keyword>
<comment type="similarity">
    <text evidence="4">Belongs to the alanine racemase family.</text>
</comment>
<dbReference type="InterPro" id="IPR009006">
    <property type="entry name" value="Ala_racemase/Decarboxylase_C"/>
</dbReference>
<dbReference type="PANTHER" id="PTHR30511">
    <property type="entry name" value="ALANINE RACEMASE"/>
    <property type="match status" value="1"/>
</dbReference>
<gene>
    <name evidence="6" type="primary">alr</name>
    <name evidence="6" type="ORF">ACFFUR_08435</name>
</gene>